<organism evidence="3 4">
    <name type="scientific">Vitis vinifera</name>
    <name type="common">Grape</name>
    <dbReference type="NCBI Taxonomy" id="29760"/>
    <lineage>
        <taxon>Eukaryota</taxon>
        <taxon>Viridiplantae</taxon>
        <taxon>Streptophyta</taxon>
        <taxon>Embryophyta</taxon>
        <taxon>Tracheophyta</taxon>
        <taxon>Spermatophyta</taxon>
        <taxon>Magnoliopsida</taxon>
        <taxon>eudicotyledons</taxon>
        <taxon>Gunneridae</taxon>
        <taxon>Pentapetalae</taxon>
        <taxon>rosids</taxon>
        <taxon>Vitales</taxon>
        <taxon>Vitaceae</taxon>
        <taxon>Viteae</taxon>
        <taxon>Vitis</taxon>
    </lineage>
</organism>
<dbReference type="InterPro" id="IPR036691">
    <property type="entry name" value="Endo/exonu/phosph_ase_sf"/>
</dbReference>
<dbReference type="AlphaFoldDB" id="A0A438KJM6"/>
<dbReference type="GO" id="GO:0004519">
    <property type="term" value="F:endonuclease activity"/>
    <property type="evidence" value="ECO:0007669"/>
    <property type="project" value="InterPro"/>
</dbReference>
<feature type="domain" description="Reverse transcriptase" evidence="1">
    <location>
        <begin position="468"/>
        <end position="565"/>
    </location>
</feature>
<gene>
    <name evidence="3" type="primary">YTX2_233</name>
    <name evidence="3" type="ORF">CK203_002168</name>
</gene>
<dbReference type="SUPFAM" id="SSF56672">
    <property type="entry name" value="DNA/RNA polymerases"/>
    <property type="match status" value="1"/>
</dbReference>
<evidence type="ECO:0000259" key="2">
    <source>
        <dbReference type="Pfam" id="PF03372"/>
    </source>
</evidence>
<dbReference type="PROSITE" id="PS00726">
    <property type="entry name" value="AP_NUCLEASE_F1_1"/>
    <property type="match status" value="1"/>
</dbReference>
<sequence length="847" mass="98016">MKIISWNTKGLGSRKKQRVVKDFLRLENPDVVMIQETKKAVCDRRFVGSIWTIRNKDWAALPMCGASGGIVIIWDSKKLCSEEVVIGSFSVSVKFMSDGCEPLWLSTIYGPNSPLLRKDFWVEFLDIFDISFPLWCVGGDFNIIRRSSEKLGGSSLTSSMKDFDGFIRDCELLDPLLRNAPFTWSNMQESPVCKRLDRFLYSNEWEHFFPQSLQEVLPRWTSDHWPIVLDTNPFKWGPTPFRFENMWLQHPSFKECFSSWWRGFQGNGWEGHKFMKKLQFVKAKLKVWNKQDEVLTSELSVQRALRKGKLEELIFKEEIHWRQKGRVKWVKEGDCNSKFFHKVVNGRRNRKFIKLLENERGLVLNNSESITEEILLYFEKLYSSPPRKSWRVEGLDWSPISEESASRMDSPFTEEEISTAIFQLDRDKAPGPDGFTIAVFQDCWDVIKEDLVRVETILDAILIANEIVDEKRRLGEEGVVFKIDFEKTYDHVSWDFLDHVLEKKGFSPIWRKWMRGCLSTVSFAVLVNGNAKGWVKASRGLRQGDPLSPFLFTLVADVLSKMLLREEERNSLEGFRVGRNKTKVNLDKSNLFGINLDQNHLSRGIGIWEDFSKESRPLREMVVEEMGKEFGSGKTYPLGFQYPRLFRVVTDRNIPISSILGSTRPFSWNVNFRHNLSDSEIEDLECLMRSLNCLHLSPLVSDARSWSLSHSGLFTVKYFFLALSHCSGSSQVFPTKFVWNSQVLFKVKSFVWLVAHKKININDLLQLRRPYKALSPDIWARSLVVVLFLHLERHLLKFEGRKAIVVLCSGKRWIGASIENSALVVADANASRTFNYQQSGGQESDMV</sequence>
<dbReference type="SUPFAM" id="SSF56219">
    <property type="entry name" value="DNase I-like"/>
    <property type="match status" value="1"/>
</dbReference>
<accession>A0A438KJM6</accession>
<name>A0A438KJM6_VITVI</name>
<dbReference type="InterPro" id="IPR005135">
    <property type="entry name" value="Endo/exonuclease/phosphatase"/>
</dbReference>
<reference evidence="3 4" key="1">
    <citation type="journal article" date="2018" name="PLoS Genet.">
        <title>Population sequencing reveals clonal diversity and ancestral inbreeding in the grapevine cultivar Chardonnay.</title>
        <authorList>
            <person name="Roach M.J."/>
            <person name="Johnson D.L."/>
            <person name="Bohlmann J."/>
            <person name="van Vuuren H.J."/>
            <person name="Jones S.J."/>
            <person name="Pretorius I.S."/>
            <person name="Schmidt S.A."/>
            <person name="Borneman A.R."/>
        </authorList>
    </citation>
    <scope>NUCLEOTIDE SEQUENCE [LARGE SCALE GENOMIC DNA]</scope>
    <source>
        <strain evidence="4">cv. Chardonnay</strain>
        <tissue evidence="3">Leaf</tissue>
    </source>
</reference>
<dbReference type="Gene3D" id="3.60.10.10">
    <property type="entry name" value="Endonuclease/exonuclease/phosphatase"/>
    <property type="match status" value="1"/>
</dbReference>
<dbReference type="InterPro" id="IPR020847">
    <property type="entry name" value="AP_endonuclease_F1_BS"/>
</dbReference>
<dbReference type="GO" id="GO:0006281">
    <property type="term" value="P:DNA repair"/>
    <property type="evidence" value="ECO:0007669"/>
    <property type="project" value="InterPro"/>
</dbReference>
<proteinExistence type="predicted"/>
<dbReference type="EMBL" id="QGNW01000005">
    <property type="protein sequence ID" value="RVX21408.1"/>
    <property type="molecule type" value="Genomic_DNA"/>
</dbReference>
<dbReference type="PANTHER" id="PTHR33710">
    <property type="entry name" value="BNAC02G09200D PROTEIN"/>
    <property type="match status" value="1"/>
</dbReference>
<evidence type="ECO:0000259" key="1">
    <source>
        <dbReference type="Pfam" id="PF00078"/>
    </source>
</evidence>
<comment type="caution">
    <text evidence="3">The sequence shown here is derived from an EMBL/GenBank/DDBJ whole genome shotgun (WGS) entry which is preliminary data.</text>
</comment>
<evidence type="ECO:0000313" key="4">
    <source>
        <dbReference type="Proteomes" id="UP000288805"/>
    </source>
</evidence>
<feature type="domain" description="Endonuclease/exonuclease/phosphatase" evidence="2">
    <location>
        <begin position="4"/>
        <end position="224"/>
    </location>
</feature>
<evidence type="ECO:0000313" key="3">
    <source>
        <dbReference type="EMBL" id="RVX21408.1"/>
    </source>
</evidence>
<dbReference type="PANTHER" id="PTHR33710:SF71">
    <property type="entry name" value="ENDONUCLEASE_EXONUCLEASE_PHOSPHATASE DOMAIN-CONTAINING PROTEIN"/>
    <property type="match status" value="1"/>
</dbReference>
<dbReference type="InterPro" id="IPR043502">
    <property type="entry name" value="DNA/RNA_pol_sf"/>
</dbReference>
<dbReference type="Pfam" id="PF00078">
    <property type="entry name" value="RVT_1"/>
    <property type="match status" value="1"/>
</dbReference>
<dbReference type="Pfam" id="PF03372">
    <property type="entry name" value="Exo_endo_phos"/>
    <property type="match status" value="1"/>
</dbReference>
<dbReference type="Proteomes" id="UP000288805">
    <property type="component" value="Unassembled WGS sequence"/>
</dbReference>
<protein>
    <submittedName>
        <fullName evidence="3">Transposon TX1 uncharacterized 149 kDa protein</fullName>
    </submittedName>
</protein>
<dbReference type="GO" id="GO:0003677">
    <property type="term" value="F:DNA binding"/>
    <property type="evidence" value="ECO:0007669"/>
    <property type="project" value="InterPro"/>
</dbReference>
<dbReference type="InterPro" id="IPR000477">
    <property type="entry name" value="RT_dom"/>
</dbReference>